<evidence type="ECO:0000259" key="2">
    <source>
        <dbReference type="SMART" id="SM00829"/>
    </source>
</evidence>
<accession>A0A061ST27</accession>
<dbReference type="InterPro" id="IPR020843">
    <property type="entry name" value="ER"/>
</dbReference>
<comment type="caution">
    <text evidence="3">The sequence shown here is derived from an EMBL/GenBank/DDBJ whole genome shotgun (WGS) entry which is preliminary data.</text>
</comment>
<dbReference type="Gene3D" id="3.40.50.720">
    <property type="entry name" value="NAD(P)-binding Rossmann-like Domain"/>
    <property type="match status" value="1"/>
</dbReference>
<dbReference type="AlphaFoldDB" id="A0A061ST27"/>
<dbReference type="InterPro" id="IPR045010">
    <property type="entry name" value="MDR_fam"/>
</dbReference>
<evidence type="ECO:0000313" key="4">
    <source>
        <dbReference type="Proteomes" id="UP000027337"/>
    </source>
</evidence>
<dbReference type="InterPro" id="IPR011032">
    <property type="entry name" value="GroES-like_sf"/>
</dbReference>
<name>A0A061ST27_9RHOB</name>
<dbReference type="SUPFAM" id="SSF50129">
    <property type="entry name" value="GroES-like"/>
    <property type="match status" value="2"/>
</dbReference>
<dbReference type="SMART" id="SM00829">
    <property type="entry name" value="PKS_ER"/>
    <property type="match status" value="1"/>
</dbReference>
<gene>
    <name evidence="3" type="ORF">PM02_13810</name>
</gene>
<dbReference type="GO" id="GO:0016628">
    <property type="term" value="F:oxidoreductase activity, acting on the CH-CH group of donors, NAD or NADP as acceptor"/>
    <property type="evidence" value="ECO:0007669"/>
    <property type="project" value="InterPro"/>
</dbReference>
<keyword evidence="1" id="KW-0560">Oxidoreductase</keyword>
<dbReference type="SUPFAM" id="SSF51735">
    <property type="entry name" value="NAD(P)-binding Rossmann-fold domains"/>
    <property type="match status" value="1"/>
</dbReference>
<evidence type="ECO:0000256" key="1">
    <source>
        <dbReference type="ARBA" id="ARBA00023002"/>
    </source>
</evidence>
<dbReference type="STRING" id="83219.PM02_13810"/>
<dbReference type="PANTHER" id="PTHR43205">
    <property type="entry name" value="PROSTAGLANDIN REDUCTASE"/>
    <property type="match status" value="1"/>
</dbReference>
<reference evidence="3 4" key="1">
    <citation type="journal article" date="2014" name="Genome Announc.">
        <title>Draft Genome Sequences of Two Isolates of the Roseobacter Group, Sulfitobacter sp. Strains 3SOLIMAR09 and 1FIGIMAR09, from Harbors of Mallorca Island (Mediterranean Sea).</title>
        <authorList>
            <person name="Mas-Llado M."/>
            <person name="Pina-Villalonga J.M."/>
            <person name="Brunet-Galmes I."/>
            <person name="Nogales B."/>
            <person name="Bosch R."/>
        </authorList>
    </citation>
    <scope>NUCLEOTIDE SEQUENCE [LARGE SCALE GENOMIC DNA]</scope>
    <source>
        <strain evidence="3 4">1FIGIMAR09</strain>
    </source>
</reference>
<dbReference type="EMBL" id="JEMU01000011">
    <property type="protein sequence ID" value="KAJ02549.1"/>
    <property type="molecule type" value="Genomic_DNA"/>
</dbReference>
<dbReference type="InterPro" id="IPR041694">
    <property type="entry name" value="ADH_N_2"/>
</dbReference>
<dbReference type="FunFam" id="3.40.50.720:FF:000121">
    <property type="entry name" value="Prostaglandin reductase 2"/>
    <property type="match status" value="1"/>
</dbReference>
<keyword evidence="4" id="KW-1185">Reference proteome</keyword>
<protein>
    <submittedName>
        <fullName evidence="3">NADP-dependent oxidoreductase</fullName>
    </submittedName>
</protein>
<dbReference type="InterPro" id="IPR036291">
    <property type="entry name" value="NAD(P)-bd_dom_sf"/>
</dbReference>
<dbReference type="Proteomes" id="UP000027337">
    <property type="component" value="Unassembled WGS sequence"/>
</dbReference>
<dbReference type="Pfam" id="PF16884">
    <property type="entry name" value="ADH_N_2"/>
    <property type="match status" value="1"/>
</dbReference>
<dbReference type="Pfam" id="PF00107">
    <property type="entry name" value="ADH_zinc_N"/>
    <property type="match status" value="1"/>
</dbReference>
<dbReference type="PANTHER" id="PTHR43205:SF7">
    <property type="entry name" value="PROSTAGLANDIN REDUCTASE 1"/>
    <property type="match status" value="1"/>
</dbReference>
<sequence>MSDQMQQIVLASRPTGAPSQENFRLESAAIPSPAEGEILVKVSHMSLDPYMRGRMDDAKSYAAPVPIGGKMEGGSVGVVLSSNAPGFAEGDHVFGPFGWATHSTANAKMCRKLDPAQAPVTTSLGVLGMPGFTGWLGLKEYGRPKAGETLAVAAATGPVGSMVGQLAKAQGLRTVGIAGGAEKCALAKDSFGFDACIDHRAYDNVKDLRKAMKDAAPDGIDVYFENVGGPVLDAALSLMNPHGRIPVCGMIAWYNAGGLGADAAGQGLTAPKIWRTILVNFLSVNGFIISNHWDRFPEFVAEVAPMIADGRVKYQEDITEGLENAPQAFMDLLTGGNHGKAIVKVG</sequence>
<dbReference type="RefSeq" id="WP_037909396.1">
    <property type="nucleotide sequence ID" value="NZ_JEMU01000011.1"/>
</dbReference>
<evidence type="ECO:0000313" key="3">
    <source>
        <dbReference type="EMBL" id="KAJ02549.1"/>
    </source>
</evidence>
<dbReference type="eggNOG" id="COG2130">
    <property type="taxonomic scope" value="Bacteria"/>
</dbReference>
<dbReference type="InterPro" id="IPR013149">
    <property type="entry name" value="ADH-like_C"/>
</dbReference>
<feature type="domain" description="Enoyl reductase (ER)" evidence="2">
    <location>
        <begin position="19"/>
        <end position="343"/>
    </location>
</feature>
<dbReference type="CDD" id="cd05288">
    <property type="entry name" value="PGDH"/>
    <property type="match status" value="1"/>
</dbReference>
<organism evidence="3 4">
    <name type="scientific">Sulfitobacter mediterraneus</name>
    <dbReference type="NCBI Taxonomy" id="83219"/>
    <lineage>
        <taxon>Bacteria</taxon>
        <taxon>Pseudomonadati</taxon>
        <taxon>Pseudomonadota</taxon>
        <taxon>Alphaproteobacteria</taxon>
        <taxon>Rhodobacterales</taxon>
        <taxon>Roseobacteraceae</taxon>
        <taxon>Sulfitobacter</taxon>
    </lineage>
</organism>
<dbReference type="Gene3D" id="3.90.180.10">
    <property type="entry name" value="Medium-chain alcohol dehydrogenases, catalytic domain"/>
    <property type="match status" value="1"/>
</dbReference>
<proteinExistence type="predicted"/>